<dbReference type="PROSITE" id="PS51186">
    <property type="entry name" value="GNAT"/>
    <property type="match status" value="1"/>
</dbReference>
<gene>
    <name evidence="2" type="ORF">J2S74_001359</name>
</gene>
<sequence>MDWKIKRYEELSNDELYNIIKERINIFVVEQDCPYPELDGKDNLAFHLFKENDNGEVIAYARIFHNGLYYDEASFGRVIVKEAYRREGLGRELLERAITFLHGELKETTIKIQAQDYLREFYGSFGFEPISEVYLEDNIPHVDMLLTK</sequence>
<evidence type="ECO:0000313" key="3">
    <source>
        <dbReference type="Proteomes" id="UP001230005"/>
    </source>
</evidence>
<dbReference type="Proteomes" id="UP001230005">
    <property type="component" value="Unassembled WGS sequence"/>
</dbReference>
<keyword evidence="3" id="KW-1185">Reference proteome</keyword>
<dbReference type="RefSeq" id="WP_307323311.1">
    <property type="nucleotide sequence ID" value="NZ_JAUSUG010000004.1"/>
</dbReference>
<evidence type="ECO:0000259" key="1">
    <source>
        <dbReference type="PROSITE" id="PS51186"/>
    </source>
</evidence>
<feature type="domain" description="N-acetyltransferase" evidence="1">
    <location>
        <begin position="3"/>
        <end position="148"/>
    </location>
</feature>
<reference evidence="2 3" key="1">
    <citation type="submission" date="2023-07" db="EMBL/GenBank/DDBJ databases">
        <title>Genomic Encyclopedia of Type Strains, Phase IV (KMG-IV): sequencing the most valuable type-strain genomes for metagenomic binning, comparative biology and taxonomic classification.</title>
        <authorList>
            <person name="Goeker M."/>
        </authorList>
    </citation>
    <scope>NUCLEOTIDE SEQUENCE [LARGE SCALE GENOMIC DNA]</scope>
    <source>
        <strain evidence="2 3">DSM 9768</strain>
    </source>
</reference>
<accession>A0ABT9ZRW8</accession>
<dbReference type="EMBL" id="JAUSUG010000004">
    <property type="protein sequence ID" value="MDQ0253986.1"/>
    <property type="molecule type" value="Genomic_DNA"/>
</dbReference>
<dbReference type="InterPro" id="IPR000182">
    <property type="entry name" value="GNAT_dom"/>
</dbReference>
<dbReference type="Gene3D" id="3.40.630.30">
    <property type="match status" value="1"/>
</dbReference>
<proteinExistence type="predicted"/>
<dbReference type="CDD" id="cd04301">
    <property type="entry name" value="NAT_SF"/>
    <property type="match status" value="1"/>
</dbReference>
<dbReference type="InterPro" id="IPR016181">
    <property type="entry name" value="Acyl_CoA_acyltransferase"/>
</dbReference>
<organism evidence="2 3">
    <name type="scientific">Evansella vedderi</name>
    <dbReference type="NCBI Taxonomy" id="38282"/>
    <lineage>
        <taxon>Bacteria</taxon>
        <taxon>Bacillati</taxon>
        <taxon>Bacillota</taxon>
        <taxon>Bacilli</taxon>
        <taxon>Bacillales</taxon>
        <taxon>Bacillaceae</taxon>
        <taxon>Evansella</taxon>
    </lineage>
</organism>
<name>A0ABT9ZRW8_9BACI</name>
<protein>
    <submittedName>
        <fullName evidence="2">ElaA protein</fullName>
    </submittedName>
</protein>
<dbReference type="SUPFAM" id="SSF55729">
    <property type="entry name" value="Acyl-CoA N-acyltransferases (Nat)"/>
    <property type="match status" value="1"/>
</dbReference>
<dbReference type="Pfam" id="PF13673">
    <property type="entry name" value="Acetyltransf_10"/>
    <property type="match status" value="1"/>
</dbReference>
<evidence type="ECO:0000313" key="2">
    <source>
        <dbReference type="EMBL" id="MDQ0253986.1"/>
    </source>
</evidence>
<comment type="caution">
    <text evidence="2">The sequence shown here is derived from an EMBL/GenBank/DDBJ whole genome shotgun (WGS) entry which is preliminary data.</text>
</comment>